<dbReference type="Proteomes" id="UP000248021">
    <property type="component" value="Unassembled WGS sequence"/>
</dbReference>
<evidence type="ECO:0000256" key="5">
    <source>
        <dbReference type="ARBA" id="ARBA00022741"/>
    </source>
</evidence>
<evidence type="ECO:0000256" key="1">
    <source>
        <dbReference type="ARBA" id="ARBA00000085"/>
    </source>
</evidence>
<keyword evidence="8" id="KW-0902">Two-component regulatory system</keyword>
<keyword evidence="6" id="KW-0418">Kinase</keyword>
<evidence type="ECO:0000313" key="14">
    <source>
        <dbReference type="Proteomes" id="UP000248021"/>
    </source>
</evidence>
<dbReference type="InterPro" id="IPR001789">
    <property type="entry name" value="Sig_transdc_resp-reg_receiver"/>
</dbReference>
<dbReference type="Pfam" id="PF02518">
    <property type="entry name" value="HATPase_c"/>
    <property type="match status" value="1"/>
</dbReference>
<evidence type="ECO:0000259" key="12">
    <source>
        <dbReference type="PROSITE" id="PS50112"/>
    </source>
</evidence>
<dbReference type="CDD" id="cd00156">
    <property type="entry name" value="REC"/>
    <property type="match status" value="1"/>
</dbReference>
<dbReference type="InterPro" id="IPR013767">
    <property type="entry name" value="PAS_fold"/>
</dbReference>
<comment type="catalytic activity">
    <reaction evidence="1">
        <text>ATP + protein L-histidine = ADP + protein N-phospho-L-histidine.</text>
        <dbReference type="EC" id="2.7.13.3"/>
    </reaction>
</comment>
<keyword evidence="3 9" id="KW-0597">Phosphoprotein</keyword>
<dbReference type="InterPro" id="IPR035965">
    <property type="entry name" value="PAS-like_dom_sf"/>
</dbReference>
<organism evidence="13 14">
    <name type="scientific">Chelatococcus asaccharovorans</name>
    <dbReference type="NCBI Taxonomy" id="28210"/>
    <lineage>
        <taxon>Bacteria</taxon>
        <taxon>Pseudomonadati</taxon>
        <taxon>Pseudomonadota</taxon>
        <taxon>Alphaproteobacteria</taxon>
        <taxon>Hyphomicrobiales</taxon>
        <taxon>Chelatococcaceae</taxon>
        <taxon>Chelatococcus</taxon>
    </lineage>
</organism>
<proteinExistence type="predicted"/>
<dbReference type="Gene3D" id="3.30.450.20">
    <property type="entry name" value="PAS domain"/>
    <property type="match status" value="2"/>
</dbReference>
<gene>
    <name evidence="13" type="ORF">C7450_110225</name>
</gene>
<dbReference type="InterPro" id="IPR036097">
    <property type="entry name" value="HisK_dim/P_sf"/>
</dbReference>
<evidence type="ECO:0000256" key="6">
    <source>
        <dbReference type="ARBA" id="ARBA00022777"/>
    </source>
</evidence>
<evidence type="ECO:0000256" key="3">
    <source>
        <dbReference type="ARBA" id="ARBA00022553"/>
    </source>
</evidence>
<feature type="domain" description="Response regulatory" evidence="11">
    <location>
        <begin position="550"/>
        <end position="668"/>
    </location>
</feature>
<keyword evidence="7" id="KW-0067">ATP-binding</keyword>
<keyword evidence="4" id="KW-0808">Transferase</keyword>
<protein>
    <recommendedName>
        <fullName evidence="2">histidine kinase</fullName>
        <ecNumber evidence="2">2.7.13.3</ecNumber>
    </recommendedName>
</protein>
<dbReference type="PANTHER" id="PTHR43065:SF10">
    <property type="entry name" value="PEROXIDE STRESS-ACTIVATED HISTIDINE KINASE MAK3"/>
    <property type="match status" value="1"/>
</dbReference>
<dbReference type="Pfam" id="PF00072">
    <property type="entry name" value="Response_reg"/>
    <property type="match status" value="1"/>
</dbReference>
<keyword evidence="14" id="KW-1185">Reference proteome</keyword>
<accession>A0A2V3U055</accession>
<dbReference type="NCBIfam" id="TIGR00229">
    <property type="entry name" value="sensory_box"/>
    <property type="match status" value="2"/>
</dbReference>
<dbReference type="Pfam" id="PF00989">
    <property type="entry name" value="PAS"/>
    <property type="match status" value="1"/>
</dbReference>
<dbReference type="CDD" id="cd00130">
    <property type="entry name" value="PAS"/>
    <property type="match status" value="2"/>
</dbReference>
<evidence type="ECO:0000256" key="7">
    <source>
        <dbReference type="ARBA" id="ARBA00022840"/>
    </source>
</evidence>
<dbReference type="SMART" id="SM00091">
    <property type="entry name" value="PAS"/>
    <property type="match status" value="2"/>
</dbReference>
<dbReference type="Gene3D" id="1.10.287.130">
    <property type="match status" value="1"/>
</dbReference>
<evidence type="ECO:0000259" key="11">
    <source>
        <dbReference type="PROSITE" id="PS50110"/>
    </source>
</evidence>
<sequence>MNSSSELREGEPERASGCLGAFEPSEAQLLQTAFSSVLGRAVFVDAAYVCRCANQEFLDFVGLTEAQLVGRSIRAVLGDAALGPGLAQVDRLHRGEAIRWEGWVDYGSRGRRYVQETVTPYRRTADSAIVGFIGIARDLTDLKLREQELAEQVALQKATEAHHAAVVRAALDGVVVIDGDGLVVDFNPAAETIFGYCRDAVIGRPIADLIIPPEHRAAHQRGLKSLLMTGASRVLGKRLELPALLSTGETIPIELTITDVTLVGRRLFAAHIRDLRAAKRAEAEIRAQRNALYQKEKLAALGSLLAGVAHELNNPLSIVTGQTMMLREAMENLAVADSDDLTRRCDRIATAADRCARIVRSFLAIARQREAERTPTRLEAVVEEALELLAYTMCASGIAIERDWPEDLPKLLLDQNQIHQVVLNLLVNAQQALEQAGGEDRKIIVRIAVDRQAGSVSLSVDDNGPGVPEAIRGRIFDPFFTTKPQGAGTGIGLAVSRGLVEAHGGSLRLDDAPEGGARFTLLLPYEPALQGGEAIRETLAPAARAMPAYHVLIVDDDAAIAELLAEVAGRIGYVTTRAQNGEDAKAKIETWGGRFDAILCDIRMPSGDGPAFYDWLREQYAPLADRVGFVTGDTLGPLAGRFLADSGCPVLEKPFSPEEIRTFLAHLTNPGRDT</sequence>
<evidence type="ECO:0000259" key="10">
    <source>
        <dbReference type="PROSITE" id="PS50109"/>
    </source>
</evidence>
<dbReference type="InterPro" id="IPR000014">
    <property type="entry name" value="PAS"/>
</dbReference>
<dbReference type="GO" id="GO:0000155">
    <property type="term" value="F:phosphorelay sensor kinase activity"/>
    <property type="evidence" value="ECO:0007669"/>
    <property type="project" value="InterPro"/>
</dbReference>
<dbReference type="GO" id="GO:0006355">
    <property type="term" value="P:regulation of DNA-templated transcription"/>
    <property type="evidence" value="ECO:0007669"/>
    <property type="project" value="InterPro"/>
</dbReference>
<dbReference type="AlphaFoldDB" id="A0A2V3U055"/>
<dbReference type="GO" id="GO:0005524">
    <property type="term" value="F:ATP binding"/>
    <property type="evidence" value="ECO:0007669"/>
    <property type="project" value="UniProtKB-KW"/>
</dbReference>
<dbReference type="InterPro" id="IPR011006">
    <property type="entry name" value="CheY-like_superfamily"/>
</dbReference>
<dbReference type="SMART" id="SM00448">
    <property type="entry name" value="REC"/>
    <property type="match status" value="1"/>
</dbReference>
<evidence type="ECO:0000313" key="13">
    <source>
        <dbReference type="EMBL" id="PXW55286.1"/>
    </source>
</evidence>
<dbReference type="InterPro" id="IPR003661">
    <property type="entry name" value="HisK_dim/P_dom"/>
</dbReference>
<keyword evidence="5" id="KW-0547">Nucleotide-binding</keyword>
<dbReference type="CDD" id="cd00082">
    <property type="entry name" value="HisKA"/>
    <property type="match status" value="1"/>
</dbReference>
<evidence type="ECO:0000256" key="8">
    <source>
        <dbReference type="ARBA" id="ARBA00023012"/>
    </source>
</evidence>
<evidence type="ECO:0000256" key="9">
    <source>
        <dbReference type="PROSITE-ProRule" id="PRU00169"/>
    </source>
</evidence>
<name>A0A2V3U055_9HYPH</name>
<dbReference type="InterPro" id="IPR004358">
    <property type="entry name" value="Sig_transdc_His_kin-like_C"/>
</dbReference>
<dbReference type="PANTHER" id="PTHR43065">
    <property type="entry name" value="SENSOR HISTIDINE KINASE"/>
    <property type="match status" value="1"/>
</dbReference>
<dbReference type="InterPro" id="IPR013656">
    <property type="entry name" value="PAS_4"/>
</dbReference>
<evidence type="ECO:0000256" key="4">
    <source>
        <dbReference type="ARBA" id="ARBA00022679"/>
    </source>
</evidence>
<comment type="caution">
    <text evidence="13">The sequence shown here is derived from an EMBL/GenBank/DDBJ whole genome shotgun (WGS) entry which is preliminary data.</text>
</comment>
<feature type="modified residue" description="4-aspartylphosphate" evidence="9">
    <location>
        <position position="601"/>
    </location>
</feature>
<dbReference type="OrthoDB" id="9808408at2"/>
<feature type="domain" description="Histidine kinase" evidence="10">
    <location>
        <begin position="307"/>
        <end position="527"/>
    </location>
</feature>
<dbReference type="SMART" id="SM00388">
    <property type="entry name" value="HisKA"/>
    <property type="match status" value="1"/>
</dbReference>
<dbReference type="Pfam" id="PF08448">
    <property type="entry name" value="PAS_4"/>
    <property type="match status" value="1"/>
</dbReference>
<dbReference type="SMART" id="SM00387">
    <property type="entry name" value="HATPase_c"/>
    <property type="match status" value="1"/>
</dbReference>
<dbReference type="InterPro" id="IPR005467">
    <property type="entry name" value="His_kinase_dom"/>
</dbReference>
<feature type="domain" description="PAS" evidence="12">
    <location>
        <begin position="159"/>
        <end position="230"/>
    </location>
</feature>
<dbReference type="RefSeq" id="WP_110376875.1">
    <property type="nucleotide sequence ID" value="NZ_JAHBRY010000003.1"/>
</dbReference>
<evidence type="ECO:0000256" key="2">
    <source>
        <dbReference type="ARBA" id="ARBA00012438"/>
    </source>
</evidence>
<dbReference type="EC" id="2.7.13.3" evidence="2"/>
<dbReference type="EMBL" id="QJJK01000010">
    <property type="protein sequence ID" value="PXW55286.1"/>
    <property type="molecule type" value="Genomic_DNA"/>
</dbReference>
<dbReference type="InterPro" id="IPR003594">
    <property type="entry name" value="HATPase_dom"/>
</dbReference>
<dbReference type="SUPFAM" id="SSF47384">
    <property type="entry name" value="Homodimeric domain of signal transducing histidine kinase"/>
    <property type="match status" value="1"/>
</dbReference>
<dbReference type="Pfam" id="PF00512">
    <property type="entry name" value="HisKA"/>
    <property type="match status" value="1"/>
</dbReference>
<dbReference type="Gene3D" id="3.30.565.10">
    <property type="entry name" value="Histidine kinase-like ATPase, C-terminal domain"/>
    <property type="match status" value="1"/>
</dbReference>
<dbReference type="SUPFAM" id="SSF52172">
    <property type="entry name" value="CheY-like"/>
    <property type="match status" value="1"/>
</dbReference>
<dbReference type="SUPFAM" id="SSF55874">
    <property type="entry name" value="ATPase domain of HSP90 chaperone/DNA topoisomerase II/histidine kinase"/>
    <property type="match status" value="1"/>
</dbReference>
<dbReference type="PROSITE" id="PS50110">
    <property type="entry name" value="RESPONSE_REGULATORY"/>
    <property type="match status" value="1"/>
</dbReference>
<dbReference type="InterPro" id="IPR036890">
    <property type="entry name" value="HATPase_C_sf"/>
</dbReference>
<dbReference type="SUPFAM" id="SSF55785">
    <property type="entry name" value="PYP-like sensor domain (PAS domain)"/>
    <property type="match status" value="2"/>
</dbReference>
<reference evidence="13 14" key="1">
    <citation type="submission" date="2018-05" db="EMBL/GenBank/DDBJ databases">
        <title>Genomic Encyclopedia of Type Strains, Phase IV (KMG-IV): sequencing the most valuable type-strain genomes for metagenomic binning, comparative biology and taxonomic classification.</title>
        <authorList>
            <person name="Goeker M."/>
        </authorList>
    </citation>
    <scope>NUCLEOTIDE SEQUENCE [LARGE SCALE GENOMIC DNA]</scope>
    <source>
        <strain evidence="13 14">DSM 6462</strain>
    </source>
</reference>
<dbReference type="PROSITE" id="PS50112">
    <property type="entry name" value="PAS"/>
    <property type="match status" value="1"/>
</dbReference>
<dbReference type="PRINTS" id="PR00344">
    <property type="entry name" value="BCTRLSENSOR"/>
</dbReference>
<dbReference type="Gene3D" id="3.40.50.2300">
    <property type="match status" value="1"/>
</dbReference>
<dbReference type="PROSITE" id="PS50109">
    <property type="entry name" value="HIS_KIN"/>
    <property type="match status" value="1"/>
</dbReference>